<accession>A0A1I3Z2N6</accession>
<dbReference type="SUPFAM" id="SSF55781">
    <property type="entry name" value="GAF domain-like"/>
    <property type="match status" value="1"/>
</dbReference>
<dbReference type="SMART" id="SM00052">
    <property type="entry name" value="EAL"/>
    <property type="match status" value="1"/>
</dbReference>
<name>A0A1I3Z2N6_HALDA</name>
<dbReference type="SMART" id="SM00267">
    <property type="entry name" value="GGDEF"/>
    <property type="match status" value="1"/>
</dbReference>
<dbReference type="PANTHER" id="PTHR44757">
    <property type="entry name" value="DIGUANYLATE CYCLASE DGCP"/>
    <property type="match status" value="1"/>
</dbReference>
<dbReference type="OrthoDB" id="9759607at2"/>
<dbReference type="InterPro" id="IPR029016">
    <property type="entry name" value="GAF-like_dom_sf"/>
</dbReference>
<protein>
    <submittedName>
        <fullName evidence="3">Diguanylate cyclase (GGDEF) domain-containing protein</fullName>
    </submittedName>
</protein>
<keyword evidence="4" id="KW-1185">Reference proteome</keyword>
<dbReference type="Proteomes" id="UP000183557">
    <property type="component" value="Unassembled WGS sequence"/>
</dbReference>
<gene>
    <name evidence="3" type="ORF">SAMN04487936_112120</name>
</gene>
<dbReference type="Pfam" id="PF00563">
    <property type="entry name" value="EAL"/>
    <property type="match status" value="1"/>
</dbReference>
<reference evidence="4" key="1">
    <citation type="submission" date="2016-10" db="EMBL/GenBank/DDBJ databases">
        <authorList>
            <person name="Varghese N."/>
            <person name="Submissions S."/>
        </authorList>
    </citation>
    <scope>NUCLEOTIDE SEQUENCE [LARGE SCALE GENOMIC DNA]</scope>
    <source>
        <strain evidence="4">CGMCC 1.3704</strain>
    </source>
</reference>
<evidence type="ECO:0000313" key="4">
    <source>
        <dbReference type="Proteomes" id="UP000183557"/>
    </source>
</evidence>
<dbReference type="CDD" id="cd01949">
    <property type="entry name" value="GGDEF"/>
    <property type="match status" value="1"/>
</dbReference>
<dbReference type="PROSITE" id="PS50887">
    <property type="entry name" value="GGDEF"/>
    <property type="match status" value="1"/>
</dbReference>
<dbReference type="RefSeq" id="WP_075037861.1">
    <property type="nucleotide sequence ID" value="NZ_FOSB01000012.1"/>
</dbReference>
<dbReference type="SUPFAM" id="SSF55073">
    <property type="entry name" value="Nucleotide cyclase"/>
    <property type="match status" value="1"/>
</dbReference>
<dbReference type="Gene3D" id="3.30.70.270">
    <property type="match status" value="1"/>
</dbReference>
<feature type="domain" description="EAL" evidence="1">
    <location>
        <begin position="466"/>
        <end position="715"/>
    </location>
</feature>
<proteinExistence type="predicted"/>
<dbReference type="InterPro" id="IPR029787">
    <property type="entry name" value="Nucleotide_cyclase"/>
</dbReference>
<dbReference type="InterPro" id="IPR001633">
    <property type="entry name" value="EAL_dom"/>
</dbReference>
<evidence type="ECO:0000259" key="1">
    <source>
        <dbReference type="PROSITE" id="PS50883"/>
    </source>
</evidence>
<dbReference type="PROSITE" id="PS50883">
    <property type="entry name" value="EAL"/>
    <property type="match status" value="1"/>
</dbReference>
<dbReference type="InterPro" id="IPR043128">
    <property type="entry name" value="Rev_trsase/Diguanyl_cyclase"/>
</dbReference>
<dbReference type="InterPro" id="IPR000160">
    <property type="entry name" value="GGDEF_dom"/>
</dbReference>
<evidence type="ECO:0000259" key="2">
    <source>
        <dbReference type="PROSITE" id="PS50887"/>
    </source>
</evidence>
<dbReference type="Gene3D" id="3.30.450.20">
    <property type="entry name" value="PAS domain"/>
    <property type="match status" value="1"/>
</dbReference>
<dbReference type="InterPro" id="IPR035965">
    <property type="entry name" value="PAS-like_dom_sf"/>
</dbReference>
<dbReference type="InterPro" id="IPR035919">
    <property type="entry name" value="EAL_sf"/>
</dbReference>
<feature type="domain" description="GGDEF" evidence="2">
    <location>
        <begin position="320"/>
        <end position="457"/>
    </location>
</feature>
<evidence type="ECO:0000313" key="3">
    <source>
        <dbReference type="EMBL" id="SFK38332.1"/>
    </source>
</evidence>
<dbReference type="EMBL" id="FOSB01000012">
    <property type="protein sequence ID" value="SFK38332.1"/>
    <property type="molecule type" value="Genomic_DNA"/>
</dbReference>
<dbReference type="InterPro" id="IPR052155">
    <property type="entry name" value="Biofilm_reg_signaling"/>
</dbReference>
<sequence length="715" mass="81732">MAQTMEHPWDTLNKLSIPIWFFDIEKENIYVSESLRKELGIASIVLNRQELNGLLHKEDILYINHREMIKGKEERPFYISYRLLKHGHYKWRKDIVTPFYDGDRRLIGYTGVDAPDIAHKEELDRIKKSVIELGEAFLSYNGQGFFDFLVEYLATVLEVDSVLVGELTGAEKDEVTAISMYHKGEITSGVHYQLKGTPCEKVTNIHDCCYSSEVRALFPEDPLLQEYGVESYLGKSLLNPDGDVIGILAIMDSGTQTSGPLGKALFQIFADRTANELSRMQAEKQLQLLSLYDPLTGLLTRSYLSDRIEEEISSAPNQEKNLALLLLDIDNFKLINDSWGHSKGNELLKQFARYLRQTFAPYDTIISRISSDEFVVLIKHIGSMEDIRELSDHVILSMRRPFLIGEKEFYSTVSIGAVFKPLNLPEGLGGEDLLRNVNAAMHKAKRDGKNRYAIYEERMSEQMREELHLKQSLHHALDNREFVLHYQPQVSARTSQVFGYESLIRWNHPDFGVLSPNHFISLAEETGMIIEIGEWVLQEACHQTRKWQVEASQPDLKVAVNLSAQQFVDSMLPEKVFRALEDSGLSPESLIIEITETMVLQDFDRSIETMERLRNRGIKVHLDDFGVGFSSLSYLNRLPIDAIKIDRSFVRQIGEEKHDVAIVNAIISMAKSLGLQVIAEGVEKKEHISYLKRKGCYEYQGYYFSKPVPAHLVTL</sequence>
<dbReference type="SUPFAM" id="SSF55785">
    <property type="entry name" value="PYP-like sensor domain (PAS domain)"/>
    <property type="match status" value="1"/>
</dbReference>
<dbReference type="AlphaFoldDB" id="A0A1I3Z2N6"/>
<dbReference type="Gene3D" id="3.20.20.450">
    <property type="entry name" value="EAL domain"/>
    <property type="match status" value="1"/>
</dbReference>
<dbReference type="PANTHER" id="PTHR44757:SF2">
    <property type="entry name" value="BIOFILM ARCHITECTURE MAINTENANCE PROTEIN MBAA"/>
    <property type="match status" value="1"/>
</dbReference>
<dbReference type="Gene3D" id="3.30.450.40">
    <property type="match status" value="1"/>
</dbReference>
<dbReference type="SUPFAM" id="SSF141868">
    <property type="entry name" value="EAL domain-like"/>
    <property type="match status" value="1"/>
</dbReference>
<dbReference type="Pfam" id="PF00990">
    <property type="entry name" value="GGDEF"/>
    <property type="match status" value="1"/>
</dbReference>
<organism evidence="3 4">
    <name type="scientific">Halobacillus dabanensis</name>
    <dbReference type="NCBI Taxonomy" id="240302"/>
    <lineage>
        <taxon>Bacteria</taxon>
        <taxon>Bacillati</taxon>
        <taxon>Bacillota</taxon>
        <taxon>Bacilli</taxon>
        <taxon>Bacillales</taxon>
        <taxon>Bacillaceae</taxon>
        <taxon>Halobacillus</taxon>
    </lineage>
</organism>
<dbReference type="FunFam" id="3.20.20.450:FF:000001">
    <property type="entry name" value="Cyclic di-GMP phosphodiesterase yahA"/>
    <property type="match status" value="1"/>
</dbReference>
<dbReference type="CDD" id="cd01948">
    <property type="entry name" value="EAL"/>
    <property type="match status" value="1"/>
</dbReference>
<dbReference type="NCBIfam" id="TIGR00254">
    <property type="entry name" value="GGDEF"/>
    <property type="match status" value="1"/>
</dbReference>